<protein>
    <submittedName>
        <fullName evidence="3">Uncharacterized protein</fullName>
    </submittedName>
</protein>
<reference evidence="3" key="1">
    <citation type="submission" date="2020-11" db="EMBL/GenBank/DDBJ databases">
        <authorList>
            <consortium name="DOE Joint Genome Institute"/>
            <person name="Ahrendt S."/>
            <person name="Riley R."/>
            <person name="Andreopoulos W."/>
            <person name="Labutti K."/>
            <person name="Pangilinan J."/>
            <person name="Ruiz-Duenas F.J."/>
            <person name="Barrasa J.M."/>
            <person name="Sanchez-Garcia M."/>
            <person name="Camarero S."/>
            <person name="Miyauchi S."/>
            <person name="Serrano A."/>
            <person name="Linde D."/>
            <person name="Babiker R."/>
            <person name="Drula E."/>
            <person name="Ayuso-Fernandez I."/>
            <person name="Pacheco R."/>
            <person name="Padilla G."/>
            <person name="Ferreira P."/>
            <person name="Barriuso J."/>
            <person name="Kellner H."/>
            <person name="Castanera R."/>
            <person name="Alfaro M."/>
            <person name="Ramirez L."/>
            <person name="Pisabarro A.G."/>
            <person name="Kuo A."/>
            <person name="Tritt A."/>
            <person name="Lipzen A."/>
            <person name="He G."/>
            <person name="Yan M."/>
            <person name="Ng V."/>
            <person name="Cullen D."/>
            <person name="Martin F."/>
            <person name="Rosso M.-N."/>
            <person name="Henrissat B."/>
            <person name="Hibbett D."/>
            <person name="Martinez A.T."/>
            <person name="Grigoriev I.V."/>
        </authorList>
    </citation>
    <scope>NUCLEOTIDE SEQUENCE</scope>
    <source>
        <strain evidence="3">CIRM-BRFM 674</strain>
    </source>
</reference>
<feature type="compositionally biased region" description="Basic and acidic residues" evidence="1">
    <location>
        <begin position="78"/>
        <end position="88"/>
    </location>
</feature>
<accession>A0A9P6CTB9</accession>
<proteinExistence type="predicted"/>
<comment type="caution">
    <text evidence="3">The sequence shown here is derived from an EMBL/GenBank/DDBJ whole genome shotgun (WGS) entry which is preliminary data.</text>
</comment>
<keyword evidence="2" id="KW-0732">Signal</keyword>
<dbReference type="Proteomes" id="UP000807469">
    <property type="component" value="Unassembled WGS sequence"/>
</dbReference>
<evidence type="ECO:0000256" key="2">
    <source>
        <dbReference type="SAM" id="SignalP"/>
    </source>
</evidence>
<name>A0A9P6CTB9_9AGAR</name>
<dbReference type="AlphaFoldDB" id="A0A9P6CTB9"/>
<dbReference type="EMBL" id="MU155218">
    <property type="protein sequence ID" value="KAF9479196.1"/>
    <property type="molecule type" value="Genomic_DNA"/>
</dbReference>
<organism evidence="3 4">
    <name type="scientific">Pholiota conissans</name>
    <dbReference type="NCBI Taxonomy" id="109636"/>
    <lineage>
        <taxon>Eukaryota</taxon>
        <taxon>Fungi</taxon>
        <taxon>Dikarya</taxon>
        <taxon>Basidiomycota</taxon>
        <taxon>Agaricomycotina</taxon>
        <taxon>Agaricomycetes</taxon>
        <taxon>Agaricomycetidae</taxon>
        <taxon>Agaricales</taxon>
        <taxon>Agaricineae</taxon>
        <taxon>Strophariaceae</taxon>
        <taxon>Pholiota</taxon>
    </lineage>
</organism>
<feature type="region of interest" description="Disordered" evidence="1">
    <location>
        <begin position="65"/>
        <end position="110"/>
    </location>
</feature>
<feature type="chain" id="PRO_5040413920" evidence="2">
    <location>
        <begin position="20"/>
        <end position="110"/>
    </location>
</feature>
<sequence>MFLVCHLVLVSILISRVFRELMNTRDDNARKSNTEFQTGNLTTAEFSPNFSISCVQQAMPKRSFDSQASVSVNAGPSEHTDVLKHDSPSDPGLCHPEEIHLPHHYQKDDV</sequence>
<keyword evidence="4" id="KW-1185">Reference proteome</keyword>
<feature type="signal peptide" evidence="2">
    <location>
        <begin position="1"/>
        <end position="19"/>
    </location>
</feature>
<evidence type="ECO:0000256" key="1">
    <source>
        <dbReference type="SAM" id="MobiDB-lite"/>
    </source>
</evidence>
<evidence type="ECO:0000313" key="3">
    <source>
        <dbReference type="EMBL" id="KAF9479196.1"/>
    </source>
</evidence>
<feature type="compositionally biased region" description="Basic and acidic residues" evidence="1">
    <location>
        <begin position="95"/>
        <end position="110"/>
    </location>
</feature>
<evidence type="ECO:0000313" key="4">
    <source>
        <dbReference type="Proteomes" id="UP000807469"/>
    </source>
</evidence>
<feature type="compositionally biased region" description="Polar residues" evidence="1">
    <location>
        <begin position="65"/>
        <end position="74"/>
    </location>
</feature>
<gene>
    <name evidence="3" type="ORF">BDN70DRAFT_879065</name>
</gene>